<feature type="binding site" evidence="5">
    <location>
        <position position="264"/>
    </location>
    <ligand>
        <name>Fe cation</name>
        <dbReference type="ChEBI" id="CHEBI:24875"/>
    </ligand>
</feature>
<dbReference type="InterPro" id="IPR029068">
    <property type="entry name" value="Glyas_Bleomycin-R_OHBP_Dase"/>
</dbReference>
<comment type="similarity">
    <text evidence="1">Belongs to the 4HPPD family.</text>
</comment>
<keyword evidence="7" id="KW-0560">Oxidoreductase</keyword>
<evidence type="ECO:0000256" key="5">
    <source>
        <dbReference type="PIRSR" id="PIRSR009283-1"/>
    </source>
</evidence>
<dbReference type="GO" id="GO:0006572">
    <property type="term" value="P:L-tyrosine catabolic process"/>
    <property type="evidence" value="ECO:0007669"/>
    <property type="project" value="TreeGrafter"/>
</dbReference>
<dbReference type="GO" id="GO:0003868">
    <property type="term" value="F:4-hydroxyphenylpyruvate dioxygenase activity"/>
    <property type="evidence" value="ECO:0007669"/>
    <property type="project" value="InterPro"/>
</dbReference>
<evidence type="ECO:0000256" key="3">
    <source>
        <dbReference type="ARBA" id="ARBA00022737"/>
    </source>
</evidence>
<evidence type="ECO:0000313" key="8">
    <source>
        <dbReference type="Proteomes" id="UP000244240"/>
    </source>
</evidence>
<protein>
    <submittedName>
        <fullName evidence="7">4-hydroxyphenylpyruvate dioxygenase</fullName>
    </submittedName>
</protein>
<dbReference type="NCBIfam" id="TIGR01263">
    <property type="entry name" value="4HPPD"/>
    <property type="match status" value="1"/>
</dbReference>
<dbReference type="SUPFAM" id="SSF54593">
    <property type="entry name" value="Glyoxalase/Bleomycin resistance protein/Dihydroxybiphenyl dioxygenase"/>
    <property type="match status" value="1"/>
</dbReference>
<dbReference type="InterPro" id="IPR005956">
    <property type="entry name" value="4OHPhenylPyrv_dOase"/>
</dbReference>
<feature type="binding site" evidence="5">
    <location>
        <position position="183"/>
    </location>
    <ligand>
        <name>Fe cation</name>
        <dbReference type="ChEBI" id="CHEBI:24875"/>
    </ligand>
</feature>
<name>A0A2T6C993_9BACL</name>
<dbReference type="EMBL" id="QBKR01000001">
    <property type="protein sequence ID" value="PTX64884.1"/>
    <property type="molecule type" value="Genomic_DNA"/>
</dbReference>
<dbReference type="InterPro" id="IPR004360">
    <property type="entry name" value="Glyas_Fos-R_dOase_dom"/>
</dbReference>
<dbReference type="CDD" id="cd07250">
    <property type="entry name" value="HPPD_C_like"/>
    <property type="match status" value="1"/>
</dbReference>
<dbReference type="PANTHER" id="PTHR11959">
    <property type="entry name" value="4-HYDROXYPHENYLPYRUVATE DIOXYGENASE"/>
    <property type="match status" value="1"/>
</dbReference>
<dbReference type="PANTHER" id="PTHR11959:SF1">
    <property type="entry name" value="4-HYDROXYPHENYLPYRUVATE DIOXYGENASE"/>
    <property type="match status" value="1"/>
</dbReference>
<evidence type="ECO:0000256" key="4">
    <source>
        <dbReference type="ARBA" id="ARBA00023004"/>
    </source>
</evidence>
<dbReference type="PIRSF" id="PIRSF009283">
    <property type="entry name" value="HPP_dOase"/>
    <property type="match status" value="1"/>
</dbReference>
<dbReference type="InterPro" id="IPR041735">
    <property type="entry name" value="4OHPhenylPyrv_dOase_C"/>
</dbReference>
<sequence length="375" mass="42608">MSLAEMKAQPTGQEVEDFLPILDVDYLEFYTGNAKQAAHYFCNTFGFHPVAYKGLETRSRNTVSYVLEQGDIRFVVSGGFSPDHPIAGFVKLHGDGVKDIALQVDDVESAYREAVSRGGISVKEPWEEKDEHGVIKKAVIGTYGDTVHTLVERKNYHGVFAPGFVEADFFIPFEDAGLLGFDHVVGNVEQMEEWVSYYEKVMGFKELRHFRDEDISTEYSALMSKVMQNGTGRIKFPINEPAEGKRKSQIQEYLEYYKGPGVQHVALFTQDIIQTVKVLKEKGVEFLSTPDSYYEELPSRVGEMDEAVADLRKYGILVDRDDEGYLLQIFTRPIVDRPTLFFEIIQRKGARGFGEGNFKALFEAIEREQERRGNL</sequence>
<evidence type="ECO:0000313" key="7">
    <source>
        <dbReference type="EMBL" id="PTX64884.1"/>
    </source>
</evidence>
<keyword evidence="7" id="KW-0670">Pyruvate</keyword>
<dbReference type="Pfam" id="PF00903">
    <property type="entry name" value="Glyoxalase"/>
    <property type="match status" value="1"/>
</dbReference>
<dbReference type="CDD" id="cd08342">
    <property type="entry name" value="HPPD_N_like"/>
    <property type="match status" value="1"/>
</dbReference>
<organism evidence="7 8">
    <name type="scientific">Melghirimyces profundicolus</name>
    <dbReference type="NCBI Taxonomy" id="1242148"/>
    <lineage>
        <taxon>Bacteria</taxon>
        <taxon>Bacillati</taxon>
        <taxon>Bacillota</taxon>
        <taxon>Bacilli</taxon>
        <taxon>Bacillales</taxon>
        <taxon>Thermoactinomycetaceae</taxon>
        <taxon>Melghirimyces</taxon>
    </lineage>
</organism>
<evidence type="ECO:0000259" key="6">
    <source>
        <dbReference type="PROSITE" id="PS51819"/>
    </source>
</evidence>
<accession>A0A2T6C993</accession>
<keyword evidence="3" id="KW-0677">Repeat</keyword>
<comment type="cofactor">
    <cofactor evidence="5">
        <name>Fe cation</name>
        <dbReference type="ChEBI" id="CHEBI:24875"/>
    </cofactor>
    <text evidence="5">Binds 1 Fe cation per subunit.</text>
</comment>
<dbReference type="InterPro" id="IPR037523">
    <property type="entry name" value="VOC_core"/>
</dbReference>
<keyword evidence="8" id="KW-1185">Reference proteome</keyword>
<feature type="domain" description="VOC" evidence="6">
    <location>
        <begin position="180"/>
        <end position="332"/>
    </location>
</feature>
<keyword evidence="4 5" id="KW-0408">Iron</keyword>
<dbReference type="GO" id="GO:0046872">
    <property type="term" value="F:metal ion binding"/>
    <property type="evidence" value="ECO:0007669"/>
    <property type="project" value="UniProtKB-KW"/>
</dbReference>
<dbReference type="AlphaFoldDB" id="A0A2T6C993"/>
<gene>
    <name evidence="7" type="ORF">C8P63_101103</name>
</gene>
<dbReference type="Pfam" id="PF14696">
    <property type="entry name" value="Glyoxalase_5"/>
    <property type="match status" value="1"/>
</dbReference>
<proteinExistence type="inferred from homology"/>
<feature type="domain" description="VOC" evidence="6">
    <location>
        <begin position="23"/>
        <end position="153"/>
    </location>
</feature>
<dbReference type="Proteomes" id="UP000244240">
    <property type="component" value="Unassembled WGS sequence"/>
</dbReference>
<evidence type="ECO:0000256" key="1">
    <source>
        <dbReference type="ARBA" id="ARBA00005877"/>
    </source>
</evidence>
<keyword evidence="2 5" id="KW-0479">Metal-binding</keyword>
<dbReference type="PROSITE" id="PS51819">
    <property type="entry name" value="VOC"/>
    <property type="match status" value="2"/>
</dbReference>
<keyword evidence="7" id="KW-0223">Dioxygenase</keyword>
<dbReference type="FunFam" id="3.10.180.10:FF:000001">
    <property type="entry name" value="4-hydroxyphenylpyruvate dioxygenase"/>
    <property type="match status" value="1"/>
</dbReference>
<comment type="caution">
    <text evidence="7">The sequence shown here is derived from an EMBL/GenBank/DDBJ whole genome shotgun (WGS) entry which is preliminary data.</text>
</comment>
<reference evidence="7 8" key="1">
    <citation type="submission" date="2018-04" db="EMBL/GenBank/DDBJ databases">
        <title>Genomic Encyclopedia of Archaeal and Bacterial Type Strains, Phase II (KMG-II): from individual species to whole genera.</title>
        <authorList>
            <person name="Goeker M."/>
        </authorList>
    </citation>
    <scope>NUCLEOTIDE SEQUENCE [LARGE SCALE GENOMIC DNA]</scope>
    <source>
        <strain evidence="7 8">DSM 45787</strain>
    </source>
</reference>
<dbReference type="InterPro" id="IPR041736">
    <property type="entry name" value="4OHPhenylPyrv_dOase_N"/>
</dbReference>
<evidence type="ECO:0000256" key="2">
    <source>
        <dbReference type="ARBA" id="ARBA00022723"/>
    </source>
</evidence>
<feature type="binding site" evidence="5">
    <location>
        <position position="343"/>
    </location>
    <ligand>
        <name>Fe cation</name>
        <dbReference type="ChEBI" id="CHEBI:24875"/>
    </ligand>
</feature>
<dbReference type="Gene3D" id="3.10.180.10">
    <property type="entry name" value="2,3-Dihydroxybiphenyl 1,2-Dioxygenase, domain 1"/>
    <property type="match status" value="2"/>
</dbReference>